<dbReference type="InterPro" id="IPR027417">
    <property type="entry name" value="P-loop_NTPase"/>
</dbReference>
<comment type="caution">
    <text evidence="3">The sequence shown here is derived from an EMBL/GenBank/DDBJ whole genome shotgun (WGS) entry which is preliminary data.</text>
</comment>
<reference evidence="3 4" key="1">
    <citation type="journal article" date="2021" name="Arch. Microbiol.">
        <title>Cellulosimicrobium fucosivorans sp. nov., isolated from San Elijo Lagoon, contains a fucose metabolic pathway linked to carotenoid production.</title>
        <authorList>
            <person name="Aviles F.A."/>
            <person name="Kyndt J.A."/>
        </authorList>
    </citation>
    <scope>NUCLEOTIDE SEQUENCE [LARGE SCALE GENOMIC DNA]</scope>
    <source>
        <strain evidence="3 4">SE3</strain>
    </source>
</reference>
<gene>
    <name evidence="3" type="ORF">GYH36_01105</name>
</gene>
<name>A0ABX0B5C1_9MICO</name>
<evidence type="ECO:0000259" key="2">
    <source>
        <dbReference type="Pfam" id="PF18741"/>
    </source>
</evidence>
<dbReference type="EMBL" id="JAAFAN010000002">
    <property type="protein sequence ID" value="NDO88079.1"/>
    <property type="molecule type" value="Genomic_DNA"/>
</dbReference>
<evidence type="ECO:0000313" key="4">
    <source>
        <dbReference type="Proteomes" id="UP000471672"/>
    </source>
</evidence>
<feature type="compositionally biased region" description="Low complexity" evidence="1">
    <location>
        <begin position="1"/>
        <end position="15"/>
    </location>
</feature>
<proteinExistence type="predicted"/>
<accession>A0ABX0B5C1</accession>
<dbReference type="Proteomes" id="UP000471672">
    <property type="component" value="Unassembled WGS sequence"/>
</dbReference>
<dbReference type="Pfam" id="PF18741">
    <property type="entry name" value="MTES_1575"/>
    <property type="match status" value="1"/>
</dbReference>
<evidence type="ECO:0000256" key="1">
    <source>
        <dbReference type="SAM" id="MobiDB-lite"/>
    </source>
</evidence>
<dbReference type="SUPFAM" id="SSF52540">
    <property type="entry name" value="P-loop containing nucleoside triphosphate hydrolases"/>
    <property type="match status" value="1"/>
</dbReference>
<dbReference type="InterPro" id="IPR049468">
    <property type="entry name" value="Restrct_endonuc-II-like_dom"/>
</dbReference>
<protein>
    <recommendedName>
        <fullName evidence="2">Restriction endonuclease type II-like domain-containing protein</fullName>
    </recommendedName>
</protein>
<feature type="compositionally biased region" description="Polar residues" evidence="1">
    <location>
        <begin position="184"/>
        <end position="195"/>
    </location>
</feature>
<evidence type="ECO:0000313" key="3">
    <source>
        <dbReference type="EMBL" id="NDO88079.1"/>
    </source>
</evidence>
<organism evidence="3 4">
    <name type="scientific">Cellulosimicrobium composti</name>
    <dbReference type="NCBI Taxonomy" id="2672572"/>
    <lineage>
        <taxon>Bacteria</taxon>
        <taxon>Bacillati</taxon>
        <taxon>Actinomycetota</taxon>
        <taxon>Actinomycetes</taxon>
        <taxon>Micrococcales</taxon>
        <taxon>Promicromonosporaceae</taxon>
        <taxon>Cellulosimicrobium</taxon>
    </lineage>
</organism>
<sequence>MNAAARTSSAARSVADPARLPATAPGGTDQPADQHRPDTTDGDAPPSRPVLVPEPTTADLVDEAVVRWRAGLVELAGGSSLADVALLGDAVVDLTAAHPSGVAQLFAGRPTRLSNLFREGGSLPAARRRARAVVVRAAEHAQRYGVAPTYLAIGVATWTQGAATHAAEDDVAALARVAGRPPVTVTNGTAPSDTAPSDGEHDPHAGTGADAGAPARTGNDAVPDPGDGGGDAEHEPASRTVRAPVLLRPLTVTPRGDGETDYELTLEPTAEINPLLARTLRAHGALLDPVTLARSTFTGAGFDPADATRRIAALGQAVLDDFELTHRVLVGTFVHPGQVLVDDLDEIAPALERHEVVAALAGDERAAAGLHVALPAPRVGDADPVHERGVGDLDPSQRHVVDVLAGGSHLFVDAPAGSDVAGTLAAVVAEAAASGRHVLYVPGHRRAADALLARLAELGLDGLALDVVPEPTWRETASHRLLSAMASEPEPVDDEDVARTRDALLGARARLAGYIEALHLVRDPWGVSAYDALQALARLTAERPAPDTRVRLSTEVVLGVGPQRERVAAELREAALLGAFTARAASTPWYGAALTTPQEAHDALVRVERLRAHTLPQLRAQVEQVAQRTGLTPATTLRQWGDQLAMLGGMRGTLDVFRPMIFERTAQDMVEATATKQWREQHGVDMGWFARRRLRRQARDMVRPGVRVPDLHAALVEVQAQRAVWQEQCPRGGWPVLPEGLSAIEDTHEAVRIDTEELQPALAGTPGGADLLDLPLDDLAARLDALAEDAESLDTLPPRTAILRRLTDLGLGELLADLVARRVEADQVGPELELAWWSSVFEQILAQDQALAGQDGAGLDALARRFRDLDRAHVASLAAPVRAAVREHLGVAMREHRDEAEDLFTELLEGRLVSLRETTEKHPAVLRRLRPVLVATPTLVPHLVPATRTVDLVVLDAIEHTPVELVLSALARGRQVVAVGDPRAASTDTVRELSELLPSVRLLADGSRRDPYVTTFLAEHGYAGVLRPSPLPRAEVLVQLDVVDGAGMPDPTSGAVESTQAEVDRVVEVAIEHALTRPDESLAIVTVTPLHADRIRDALLVEVRQNPALAGYFSGSREEPVVVADVSGVAGLVRDTLVLSVGFGRTPHGRVLHRFGVLNTPGAEAMLLDAVGASRRRLHVVSCFTAGDLDPERLRGAGARLLAEVLDLAEQRSGAADQVTLGNGVDLGGSPDRLVLDLAERLWRAGLVVETDYGIGDGDRIPLVVGHPDLPGELLVAVLTDDAAYVAERSVRVRDRQVAERLERIGWTVAQVWSAAAFLDPAKEAERIRRVVQEVRDARLPETGGVAQTGGGDRIVVVPVIDDDEQHGDDDL</sequence>
<feature type="region of interest" description="Disordered" evidence="1">
    <location>
        <begin position="182"/>
        <end position="261"/>
    </location>
</feature>
<keyword evidence="4" id="KW-1185">Reference proteome</keyword>
<feature type="domain" description="Restriction endonuclease type II-like" evidence="2">
    <location>
        <begin position="1238"/>
        <end position="1330"/>
    </location>
</feature>
<feature type="region of interest" description="Disordered" evidence="1">
    <location>
        <begin position="1"/>
        <end position="56"/>
    </location>
</feature>